<accession>A0A914WAA6</accession>
<evidence type="ECO:0000256" key="3">
    <source>
        <dbReference type="SAM" id="SignalP"/>
    </source>
</evidence>
<organism evidence="4 5">
    <name type="scientific">Plectus sambesii</name>
    <dbReference type="NCBI Taxonomy" id="2011161"/>
    <lineage>
        <taxon>Eukaryota</taxon>
        <taxon>Metazoa</taxon>
        <taxon>Ecdysozoa</taxon>
        <taxon>Nematoda</taxon>
        <taxon>Chromadorea</taxon>
        <taxon>Plectida</taxon>
        <taxon>Plectina</taxon>
        <taxon>Plectoidea</taxon>
        <taxon>Plectidae</taxon>
        <taxon>Plectus</taxon>
    </lineage>
</organism>
<dbReference type="AlphaFoldDB" id="A0A914WAA6"/>
<protein>
    <submittedName>
        <fullName evidence="5">Uncharacterized protein</fullName>
    </submittedName>
</protein>
<evidence type="ECO:0000313" key="4">
    <source>
        <dbReference type="Proteomes" id="UP000887566"/>
    </source>
</evidence>
<evidence type="ECO:0000256" key="2">
    <source>
        <dbReference type="SAM" id="Phobius"/>
    </source>
</evidence>
<name>A0A914WAA6_9BILA</name>
<dbReference type="Proteomes" id="UP000887566">
    <property type="component" value="Unplaced"/>
</dbReference>
<evidence type="ECO:0000256" key="1">
    <source>
        <dbReference type="SAM" id="MobiDB-lite"/>
    </source>
</evidence>
<feature type="transmembrane region" description="Helical" evidence="2">
    <location>
        <begin position="89"/>
        <end position="113"/>
    </location>
</feature>
<keyword evidence="4" id="KW-1185">Reference proteome</keyword>
<feature type="chain" id="PRO_5037892520" evidence="3">
    <location>
        <begin position="26"/>
        <end position="177"/>
    </location>
</feature>
<keyword evidence="2" id="KW-1133">Transmembrane helix</keyword>
<evidence type="ECO:0000313" key="5">
    <source>
        <dbReference type="WBParaSite" id="PSAMB.scaffold3667size24319.g22203.t1"/>
    </source>
</evidence>
<reference evidence="5" key="1">
    <citation type="submission" date="2022-11" db="UniProtKB">
        <authorList>
            <consortium name="WormBaseParasite"/>
        </authorList>
    </citation>
    <scope>IDENTIFICATION</scope>
</reference>
<dbReference type="WBParaSite" id="PSAMB.scaffold3667size24319.g22203.t1">
    <property type="protein sequence ID" value="PSAMB.scaffold3667size24319.g22203.t1"/>
    <property type="gene ID" value="PSAMB.scaffold3667size24319.g22203"/>
</dbReference>
<proteinExistence type="predicted"/>
<feature type="signal peptide" evidence="3">
    <location>
        <begin position="1"/>
        <end position="25"/>
    </location>
</feature>
<sequence length="177" mass="19556">MLLTARTMALTTLAWLTNMVLVVTAEVCTSQQPLTKSKSCPGFKDKEAEEHCCPSAIEPGTFFCCDQARLNELEQERQAAVRRAFLAKYLAWIVLGSLALLIVIVTVILTVCYKHKNCPLARRKRDRRKTQAENRAAATSSFTSRYRPVPIETIEPKPSPYDGKAGVVQAVGGVADK</sequence>
<keyword evidence="3" id="KW-0732">Signal</keyword>
<keyword evidence="2" id="KW-0812">Transmembrane</keyword>
<feature type="region of interest" description="Disordered" evidence="1">
    <location>
        <begin position="124"/>
        <end position="144"/>
    </location>
</feature>
<keyword evidence="2" id="KW-0472">Membrane</keyword>